<keyword evidence="1" id="KW-0732">Signal</keyword>
<proteinExistence type="predicted"/>
<sequence>MNQSQYRSANALRLFFLSFSATCLPYGNAWAAGLLIHEAGSVASDREPIALLSTPAAISGLPAAHTGRKQEADDGHSAHAAYTSFWLGEPSMKRSGETLSGTHRDGAPHVLGTGVTWHF</sequence>
<gene>
    <name evidence="2" type="ORF">OU419_13870</name>
</gene>
<protein>
    <submittedName>
        <fullName evidence="2">Uncharacterized protein</fullName>
    </submittedName>
</protein>
<dbReference type="EMBL" id="CP113432">
    <property type="protein sequence ID" value="WAI52287.1"/>
    <property type="molecule type" value="Genomic_DNA"/>
</dbReference>
<accession>A0ABY7A4Y4</accession>
<evidence type="ECO:0000313" key="3">
    <source>
        <dbReference type="Proteomes" id="UP001163624"/>
    </source>
</evidence>
<organism evidence="2 3">
    <name type="scientific">Pseudomonas triclosanedens</name>
    <dbReference type="NCBI Taxonomy" id="2961893"/>
    <lineage>
        <taxon>Bacteria</taxon>
        <taxon>Pseudomonadati</taxon>
        <taxon>Pseudomonadota</taxon>
        <taxon>Gammaproteobacteria</taxon>
        <taxon>Pseudomonadales</taxon>
        <taxon>Pseudomonadaceae</taxon>
        <taxon>Pseudomonas</taxon>
    </lineage>
</organism>
<keyword evidence="3" id="KW-1185">Reference proteome</keyword>
<dbReference type="Proteomes" id="UP001163624">
    <property type="component" value="Chromosome"/>
</dbReference>
<evidence type="ECO:0000313" key="2">
    <source>
        <dbReference type="EMBL" id="WAI52287.1"/>
    </source>
</evidence>
<name>A0ABY7A4Y4_9PSED</name>
<dbReference type="RefSeq" id="WP_254474233.1">
    <property type="nucleotide sequence ID" value="NZ_CP113432.1"/>
</dbReference>
<reference evidence="2" key="1">
    <citation type="submission" date="2022-11" db="EMBL/GenBank/DDBJ databases">
        <title>Pseudomonas triclosanedens sp. nov., a triclosan degrader isolated from activated sludge.</title>
        <authorList>
            <person name="Yin Y."/>
            <person name="Lu Z."/>
        </authorList>
    </citation>
    <scope>NUCLEOTIDE SEQUENCE</scope>
    <source>
        <strain evidence="2">ZM23</strain>
    </source>
</reference>
<evidence type="ECO:0000256" key="1">
    <source>
        <dbReference type="SAM" id="SignalP"/>
    </source>
</evidence>
<feature type="signal peptide" evidence="1">
    <location>
        <begin position="1"/>
        <end position="31"/>
    </location>
</feature>
<feature type="chain" id="PRO_5046447687" evidence="1">
    <location>
        <begin position="32"/>
        <end position="119"/>
    </location>
</feature>